<dbReference type="InterPro" id="IPR000086">
    <property type="entry name" value="NUDIX_hydrolase_dom"/>
</dbReference>
<dbReference type="Pfam" id="PF00293">
    <property type="entry name" value="NUDIX"/>
    <property type="match status" value="1"/>
</dbReference>
<evidence type="ECO:0000313" key="5">
    <source>
        <dbReference type="Proteomes" id="UP000540506"/>
    </source>
</evidence>
<sequence length="127" mass="13833">MIDFRVLTASAFREGVERIGVGVVVRDHSGRILMIRCSAHDVLPGLWEYPGGGLEDGKDVEDVEAGAARELAEETGLAGLPLEYARTLDFTNQNDRRVRQFVFTAVVPDGTAVTLSADHDAHVLVTR</sequence>
<dbReference type="PANTHER" id="PTHR43736">
    <property type="entry name" value="ADP-RIBOSE PYROPHOSPHATASE"/>
    <property type="match status" value="1"/>
</dbReference>
<dbReference type="PROSITE" id="PS51462">
    <property type="entry name" value="NUDIX"/>
    <property type="match status" value="1"/>
</dbReference>
<feature type="domain" description="Nudix hydrolase" evidence="3">
    <location>
        <begin position="16"/>
        <end position="127"/>
    </location>
</feature>
<evidence type="ECO:0000313" key="4">
    <source>
        <dbReference type="EMBL" id="MBB4928585.1"/>
    </source>
</evidence>
<dbReference type="InterPro" id="IPR020476">
    <property type="entry name" value="Nudix_hydrolase"/>
</dbReference>
<accession>A0A7W7RAR8</accession>
<dbReference type="GO" id="GO:0016787">
    <property type="term" value="F:hydrolase activity"/>
    <property type="evidence" value="ECO:0007669"/>
    <property type="project" value="UniProtKB-KW"/>
</dbReference>
<dbReference type="PRINTS" id="PR00502">
    <property type="entry name" value="NUDIXFAMILY"/>
</dbReference>
<dbReference type="AlphaFoldDB" id="A0A7W7RAR8"/>
<keyword evidence="5" id="KW-1185">Reference proteome</keyword>
<dbReference type="SUPFAM" id="SSF55811">
    <property type="entry name" value="Nudix"/>
    <property type="match status" value="1"/>
</dbReference>
<proteinExistence type="inferred from homology"/>
<name>A0A7W7RAR8_KITKI</name>
<comment type="caution">
    <text evidence="4">The sequence shown here is derived from an EMBL/GenBank/DDBJ whole genome shotgun (WGS) entry which is preliminary data.</text>
</comment>
<dbReference type="CDD" id="cd02883">
    <property type="entry name" value="NUDIX_Hydrolase"/>
    <property type="match status" value="1"/>
</dbReference>
<dbReference type="Gene3D" id="3.90.79.10">
    <property type="entry name" value="Nucleoside Triphosphate Pyrophosphohydrolase"/>
    <property type="match status" value="1"/>
</dbReference>
<organism evidence="4 5">
    <name type="scientific">Kitasatospora kifunensis</name>
    <name type="common">Streptomyces kifunensis</name>
    <dbReference type="NCBI Taxonomy" id="58351"/>
    <lineage>
        <taxon>Bacteria</taxon>
        <taxon>Bacillati</taxon>
        <taxon>Actinomycetota</taxon>
        <taxon>Actinomycetes</taxon>
        <taxon>Kitasatosporales</taxon>
        <taxon>Streptomycetaceae</taxon>
        <taxon>Kitasatospora</taxon>
    </lineage>
</organism>
<dbReference type="InterPro" id="IPR015797">
    <property type="entry name" value="NUDIX_hydrolase-like_dom_sf"/>
</dbReference>
<evidence type="ECO:0000256" key="2">
    <source>
        <dbReference type="ARBA" id="ARBA00022801"/>
    </source>
</evidence>
<dbReference type="RefSeq" id="WP_184946044.1">
    <property type="nucleotide sequence ID" value="NZ_JACHJV010000003.1"/>
</dbReference>
<dbReference type="Proteomes" id="UP000540506">
    <property type="component" value="Unassembled WGS sequence"/>
</dbReference>
<dbReference type="PANTHER" id="PTHR43736:SF1">
    <property type="entry name" value="DIHYDRONEOPTERIN TRIPHOSPHATE DIPHOSPHATASE"/>
    <property type="match status" value="1"/>
</dbReference>
<evidence type="ECO:0000259" key="3">
    <source>
        <dbReference type="PROSITE" id="PS51462"/>
    </source>
</evidence>
<protein>
    <submittedName>
        <fullName evidence="4">ADP-ribose pyrophosphatase YjhB (NUDIX family)</fullName>
    </submittedName>
</protein>
<comment type="similarity">
    <text evidence="1">Belongs to the Nudix hydrolase family.</text>
</comment>
<keyword evidence="2" id="KW-0378">Hydrolase</keyword>
<evidence type="ECO:0000256" key="1">
    <source>
        <dbReference type="ARBA" id="ARBA00005582"/>
    </source>
</evidence>
<reference evidence="4 5" key="1">
    <citation type="submission" date="2020-08" db="EMBL/GenBank/DDBJ databases">
        <title>Sequencing the genomes of 1000 actinobacteria strains.</title>
        <authorList>
            <person name="Klenk H.-P."/>
        </authorList>
    </citation>
    <scope>NUCLEOTIDE SEQUENCE [LARGE SCALE GENOMIC DNA]</scope>
    <source>
        <strain evidence="4 5">DSM 41654</strain>
    </source>
</reference>
<gene>
    <name evidence="4" type="ORF">FHR34_007682</name>
</gene>
<dbReference type="EMBL" id="JACHJV010000003">
    <property type="protein sequence ID" value="MBB4928585.1"/>
    <property type="molecule type" value="Genomic_DNA"/>
</dbReference>